<protein>
    <submittedName>
        <fullName evidence="2">Interferon-induced protein 44-like</fullName>
    </submittedName>
</protein>
<proteinExistence type="predicted"/>
<dbReference type="GO" id="GO:0006955">
    <property type="term" value="P:immune response"/>
    <property type="evidence" value="ECO:0007669"/>
    <property type="project" value="TreeGrafter"/>
</dbReference>
<dbReference type="SUPFAM" id="SSF52540">
    <property type="entry name" value="P-loop containing nucleoside triphosphate hydrolases"/>
    <property type="match status" value="1"/>
</dbReference>
<dbReference type="PANTHER" id="PTHR14241:SF1">
    <property type="entry name" value="INTERFERON-INDUCED PROTEIN 44-RELATED"/>
    <property type="match status" value="1"/>
</dbReference>
<keyword evidence="1" id="KW-1185">Reference proteome</keyword>
<dbReference type="InParanoid" id="A0A6J2WAK9"/>
<dbReference type="AlphaFoldDB" id="A0A6J2WAK9"/>
<reference evidence="2" key="1">
    <citation type="submission" date="2025-08" db="UniProtKB">
        <authorList>
            <consortium name="RefSeq"/>
        </authorList>
    </citation>
    <scope>IDENTIFICATION</scope>
</reference>
<dbReference type="RefSeq" id="XP_030641293.1">
    <property type="nucleotide sequence ID" value="XM_030785433.1"/>
</dbReference>
<evidence type="ECO:0000313" key="1">
    <source>
        <dbReference type="Proteomes" id="UP000504632"/>
    </source>
</evidence>
<evidence type="ECO:0000313" key="2">
    <source>
        <dbReference type="RefSeq" id="XP_030641293.1"/>
    </source>
</evidence>
<dbReference type="FunCoup" id="A0A6J2WAK9">
    <property type="interactions" value="2"/>
</dbReference>
<sequence>MIEEISSLKPKVPIRILLHGPVGAGKSSFVNSIDNVFKGRIACRALPDAGAGKSFTRTYKVHRFQMSGNESKPFPFVVNDIMGLEEDDSKGAHTDDIINALHGYIKDNSELKEGNPLSKGDSGYNNSPSLADEAHCLVSVIPADRISLINEAVIMKMRKIREKASKMGVPQVVVMTMVDKACPLVEKDLRKIYTSMMIKEKMEECHYKLGVPMNCIFPLKNYHEEVSLVVEPNSLPLELDCLILSALTQMIHMANDYLSITVDIKSTAEMVFCPRWTQDYL</sequence>
<organism evidence="1 2">
    <name type="scientific">Chanos chanos</name>
    <name type="common">Milkfish</name>
    <name type="synonym">Mugil chanos</name>
    <dbReference type="NCBI Taxonomy" id="29144"/>
    <lineage>
        <taxon>Eukaryota</taxon>
        <taxon>Metazoa</taxon>
        <taxon>Chordata</taxon>
        <taxon>Craniata</taxon>
        <taxon>Vertebrata</taxon>
        <taxon>Euteleostomi</taxon>
        <taxon>Actinopterygii</taxon>
        <taxon>Neopterygii</taxon>
        <taxon>Teleostei</taxon>
        <taxon>Ostariophysi</taxon>
        <taxon>Gonorynchiformes</taxon>
        <taxon>Chanidae</taxon>
        <taxon>Chanos</taxon>
    </lineage>
</organism>
<dbReference type="GeneID" id="115821627"/>
<dbReference type="Proteomes" id="UP000504632">
    <property type="component" value="Chromosome 9"/>
</dbReference>
<accession>A0A6J2WAK9</accession>
<dbReference type="OrthoDB" id="25620at2759"/>
<gene>
    <name evidence="2" type="primary">LOC115821627</name>
</gene>
<dbReference type="InterPro" id="IPR027417">
    <property type="entry name" value="P-loop_NTPase"/>
</dbReference>
<name>A0A6J2WAK9_CHACN</name>
<dbReference type="Gene3D" id="3.40.50.300">
    <property type="entry name" value="P-loop containing nucleotide triphosphate hydrolases"/>
    <property type="match status" value="1"/>
</dbReference>
<dbReference type="PANTHER" id="PTHR14241">
    <property type="entry name" value="INTERFERON-INDUCED PROTEIN 44"/>
    <property type="match status" value="1"/>
</dbReference>